<dbReference type="EMBL" id="LXQA011319658">
    <property type="protein sequence ID" value="MCI93114.1"/>
    <property type="molecule type" value="Genomic_DNA"/>
</dbReference>
<comment type="caution">
    <text evidence="1">The sequence shown here is derived from an EMBL/GenBank/DDBJ whole genome shotgun (WGS) entry which is preliminary data.</text>
</comment>
<proteinExistence type="predicted"/>
<protein>
    <submittedName>
        <fullName evidence="1">Uncharacterized protein</fullName>
    </submittedName>
</protein>
<keyword evidence="2" id="KW-1185">Reference proteome</keyword>
<evidence type="ECO:0000313" key="2">
    <source>
        <dbReference type="Proteomes" id="UP000265520"/>
    </source>
</evidence>
<organism evidence="1 2">
    <name type="scientific">Trifolium medium</name>
    <dbReference type="NCBI Taxonomy" id="97028"/>
    <lineage>
        <taxon>Eukaryota</taxon>
        <taxon>Viridiplantae</taxon>
        <taxon>Streptophyta</taxon>
        <taxon>Embryophyta</taxon>
        <taxon>Tracheophyta</taxon>
        <taxon>Spermatophyta</taxon>
        <taxon>Magnoliopsida</taxon>
        <taxon>eudicotyledons</taxon>
        <taxon>Gunneridae</taxon>
        <taxon>Pentapetalae</taxon>
        <taxon>rosids</taxon>
        <taxon>fabids</taxon>
        <taxon>Fabales</taxon>
        <taxon>Fabaceae</taxon>
        <taxon>Papilionoideae</taxon>
        <taxon>50 kb inversion clade</taxon>
        <taxon>NPAAA clade</taxon>
        <taxon>Hologalegina</taxon>
        <taxon>IRL clade</taxon>
        <taxon>Trifolieae</taxon>
        <taxon>Trifolium</taxon>
    </lineage>
</organism>
<name>A0A392VXL7_9FABA</name>
<accession>A0A392VXL7</accession>
<dbReference type="Proteomes" id="UP000265520">
    <property type="component" value="Unassembled WGS sequence"/>
</dbReference>
<dbReference type="AlphaFoldDB" id="A0A392VXL7"/>
<reference evidence="1 2" key="1">
    <citation type="journal article" date="2018" name="Front. Plant Sci.">
        <title>Red Clover (Trifolium pratense) and Zigzag Clover (T. medium) - A Picture of Genomic Similarities and Differences.</title>
        <authorList>
            <person name="Dluhosova J."/>
            <person name="Istvanek J."/>
            <person name="Nedelnik J."/>
            <person name="Repkova J."/>
        </authorList>
    </citation>
    <scope>NUCLEOTIDE SEQUENCE [LARGE SCALE GENOMIC DNA]</scope>
    <source>
        <strain evidence="2">cv. 10/8</strain>
        <tissue evidence="1">Leaf</tissue>
    </source>
</reference>
<sequence>MEDGDQLDGPQCKARSMQLVYLYSNLHA</sequence>
<evidence type="ECO:0000313" key="1">
    <source>
        <dbReference type="EMBL" id="MCI93114.1"/>
    </source>
</evidence>
<feature type="non-terminal residue" evidence="1">
    <location>
        <position position="28"/>
    </location>
</feature>